<feature type="domain" description="SHSP" evidence="3">
    <location>
        <begin position="32"/>
        <end position="145"/>
    </location>
</feature>
<reference evidence="4 5" key="1">
    <citation type="submission" date="2021-03" db="EMBL/GenBank/DDBJ databases">
        <title>Genomic Encyclopedia of Type Strains, Phase IV (KMG-IV): sequencing the most valuable type-strain genomes for metagenomic binning, comparative biology and taxonomic classification.</title>
        <authorList>
            <person name="Goeker M."/>
        </authorList>
    </citation>
    <scope>NUCLEOTIDE SEQUENCE [LARGE SCALE GENOMIC DNA]</scope>
    <source>
        <strain evidence="4 5">DSM 23491</strain>
    </source>
</reference>
<gene>
    <name evidence="4" type="ORF">J2Z20_003038</name>
</gene>
<dbReference type="Gene3D" id="2.60.40.790">
    <property type="match status" value="1"/>
</dbReference>
<sequence>MALIPYEPFRSLDHWRRDFDRFFDNFPPSLAVGERFGAHRIDVYETDQEVVASCEIPGLEKKEDVHIEIEGDMLTIAGVINRTNEVKEDQMHRRERFTGRFSRSIHLPAQVKREGVKASYKNGILEVRMPKDQAGTRRRIDVDFH</sequence>
<comment type="caution">
    <text evidence="4">The sequence shown here is derived from an EMBL/GenBank/DDBJ whole genome shotgun (WGS) entry which is preliminary data.</text>
</comment>
<proteinExistence type="inferred from homology"/>
<evidence type="ECO:0000259" key="3">
    <source>
        <dbReference type="PROSITE" id="PS01031"/>
    </source>
</evidence>
<evidence type="ECO:0000256" key="2">
    <source>
        <dbReference type="RuleBase" id="RU003616"/>
    </source>
</evidence>
<evidence type="ECO:0000313" key="5">
    <source>
        <dbReference type="Proteomes" id="UP001519273"/>
    </source>
</evidence>
<dbReference type="Proteomes" id="UP001519273">
    <property type="component" value="Unassembled WGS sequence"/>
</dbReference>
<dbReference type="EMBL" id="JAGGKP010000010">
    <property type="protein sequence ID" value="MBP1938120.1"/>
    <property type="molecule type" value="Genomic_DNA"/>
</dbReference>
<evidence type="ECO:0000313" key="4">
    <source>
        <dbReference type="EMBL" id="MBP1938120.1"/>
    </source>
</evidence>
<dbReference type="CDD" id="cd06464">
    <property type="entry name" value="ACD_sHsps-like"/>
    <property type="match status" value="1"/>
</dbReference>
<dbReference type="RefSeq" id="WP_209852003.1">
    <property type="nucleotide sequence ID" value="NZ_CBCRVE010000004.1"/>
</dbReference>
<evidence type="ECO:0000256" key="1">
    <source>
        <dbReference type="PROSITE-ProRule" id="PRU00285"/>
    </source>
</evidence>
<dbReference type="InterPro" id="IPR008978">
    <property type="entry name" value="HSP20-like_chaperone"/>
</dbReference>
<dbReference type="InterPro" id="IPR031107">
    <property type="entry name" value="Small_HSP"/>
</dbReference>
<dbReference type="SUPFAM" id="SSF49764">
    <property type="entry name" value="HSP20-like chaperones"/>
    <property type="match status" value="1"/>
</dbReference>
<protein>
    <submittedName>
        <fullName evidence="4">HSP20 family protein</fullName>
    </submittedName>
</protein>
<dbReference type="Pfam" id="PF00011">
    <property type="entry name" value="HSP20"/>
    <property type="match status" value="1"/>
</dbReference>
<accession>A0ABS4H6F1</accession>
<comment type="similarity">
    <text evidence="1 2">Belongs to the small heat shock protein (HSP20) family.</text>
</comment>
<dbReference type="PANTHER" id="PTHR11527">
    <property type="entry name" value="HEAT-SHOCK PROTEIN 20 FAMILY MEMBER"/>
    <property type="match status" value="1"/>
</dbReference>
<organism evidence="4 5">
    <name type="scientific">Paenibacillus sediminis</name>
    <dbReference type="NCBI Taxonomy" id="664909"/>
    <lineage>
        <taxon>Bacteria</taxon>
        <taxon>Bacillati</taxon>
        <taxon>Bacillota</taxon>
        <taxon>Bacilli</taxon>
        <taxon>Bacillales</taxon>
        <taxon>Paenibacillaceae</taxon>
        <taxon>Paenibacillus</taxon>
    </lineage>
</organism>
<dbReference type="PROSITE" id="PS01031">
    <property type="entry name" value="SHSP"/>
    <property type="match status" value="1"/>
</dbReference>
<dbReference type="InterPro" id="IPR002068">
    <property type="entry name" value="A-crystallin/Hsp20_dom"/>
</dbReference>
<keyword evidence="5" id="KW-1185">Reference proteome</keyword>
<name>A0ABS4H6F1_9BACL</name>